<proteinExistence type="predicted"/>
<organism evidence="1 2">
    <name type="scientific">Rhabditophanes sp. KR3021</name>
    <dbReference type="NCBI Taxonomy" id="114890"/>
    <lineage>
        <taxon>Eukaryota</taxon>
        <taxon>Metazoa</taxon>
        <taxon>Ecdysozoa</taxon>
        <taxon>Nematoda</taxon>
        <taxon>Chromadorea</taxon>
        <taxon>Rhabditida</taxon>
        <taxon>Tylenchina</taxon>
        <taxon>Panagrolaimomorpha</taxon>
        <taxon>Strongyloidoidea</taxon>
        <taxon>Alloionematidae</taxon>
        <taxon>Rhabditophanes</taxon>
    </lineage>
</organism>
<dbReference type="Proteomes" id="UP000095286">
    <property type="component" value="Unplaced"/>
</dbReference>
<dbReference type="WBParaSite" id="RSKR_0001166500.1">
    <property type="protein sequence ID" value="RSKR_0001166500.1"/>
    <property type="gene ID" value="RSKR_0001166500"/>
</dbReference>
<sequence length="192" mass="19428">MKSFITAIIFLTGSVSAQFGGNPAGGAFNSGYGSGCGSPCSYSGGYGMQPQGSIFGQQGYGGMGNYGGYGSPVNSYSTFANSMYGSPASQYGANSGSYGMNSGPYGPVNAYGLGSPLSPLSGLSNSPSSYGLPGNQYAQSPFGITDPIIAGALSSYNGMNSPFPQLGNARPYANSKKYSPSNDQEMLQINSA</sequence>
<name>A0AC35UGV4_9BILA</name>
<reference evidence="2" key="1">
    <citation type="submission" date="2016-11" db="UniProtKB">
        <authorList>
            <consortium name="WormBaseParasite"/>
        </authorList>
    </citation>
    <scope>IDENTIFICATION</scope>
    <source>
        <strain evidence="2">KR3021</strain>
    </source>
</reference>
<evidence type="ECO:0000313" key="1">
    <source>
        <dbReference type="Proteomes" id="UP000095286"/>
    </source>
</evidence>
<evidence type="ECO:0000313" key="2">
    <source>
        <dbReference type="WBParaSite" id="RSKR_0001166500.1"/>
    </source>
</evidence>
<protein>
    <submittedName>
        <fullName evidence="2">Uncharacterized protein</fullName>
    </submittedName>
</protein>
<accession>A0AC35UGV4</accession>